<accession>A0A150XHJ5</accession>
<keyword evidence="5 6" id="KW-0472">Membrane</keyword>
<evidence type="ECO:0000256" key="5">
    <source>
        <dbReference type="ARBA" id="ARBA00023136"/>
    </source>
</evidence>
<comment type="caution">
    <text evidence="7">The sequence shown here is derived from an EMBL/GenBank/DDBJ whole genome shotgun (WGS) entry which is preliminary data.</text>
</comment>
<dbReference type="EMBL" id="LRPC01000001">
    <property type="protein sequence ID" value="KYG78188.1"/>
    <property type="molecule type" value="Genomic_DNA"/>
</dbReference>
<feature type="transmembrane region" description="Helical" evidence="6">
    <location>
        <begin position="418"/>
        <end position="437"/>
    </location>
</feature>
<feature type="transmembrane region" description="Helical" evidence="6">
    <location>
        <begin position="443"/>
        <end position="460"/>
    </location>
</feature>
<protein>
    <submittedName>
        <fullName evidence="7">Polysaccharide biosynthesis protein</fullName>
    </submittedName>
</protein>
<feature type="transmembrane region" description="Helical" evidence="6">
    <location>
        <begin position="116"/>
        <end position="135"/>
    </location>
</feature>
<keyword evidence="3 6" id="KW-0812">Transmembrane</keyword>
<evidence type="ECO:0000256" key="3">
    <source>
        <dbReference type="ARBA" id="ARBA00022692"/>
    </source>
</evidence>
<evidence type="ECO:0000313" key="8">
    <source>
        <dbReference type="Proteomes" id="UP000075606"/>
    </source>
</evidence>
<feature type="transmembrane region" description="Helical" evidence="6">
    <location>
        <begin position="82"/>
        <end position="104"/>
    </location>
</feature>
<dbReference type="InterPro" id="IPR002797">
    <property type="entry name" value="Polysacc_synth"/>
</dbReference>
<feature type="transmembrane region" description="Helical" evidence="6">
    <location>
        <begin position="6"/>
        <end position="27"/>
    </location>
</feature>
<feature type="transmembrane region" description="Helical" evidence="6">
    <location>
        <begin position="147"/>
        <end position="169"/>
    </location>
</feature>
<dbReference type="AlphaFoldDB" id="A0A150XHJ5"/>
<dbReference type="Proteomes" id="UP000075606">
    <property type="component" value="Unassembled WGS sequence"/>
</dbReference>
<keyword evidence="4 6" id="KW-1133">Transmembrane helix</keyword>
<feature type="transmembrane region" description="Helical" evidence="6">
    <location>
        <begin position="176"/>
        <end position="197"/>
    </location>
</feature>
<feature type="transmembrane region" description="Helical" evidence="6">
    <location>
        <begin position="364"/>
        <end position="383"/>
    </location>
</feature>
<dbReference type="STRING" id="333140.AWW68_05325"/>
<gene>
    <name evidence="7" type="ORF">AWW68_05325</name>
</gene>
<dbReference type="OrthoDB" id="1495589at2"/>
<evidence type="ECO:0000256" key="2">
    <source>
        <dbReference type="ARBA" id="ARBA00022475"/>
    </source>
</evidence>
<evidence type="ECO:0000313" key="7">
    <source>
        <dbReference type="EMBL" id="KYG78188.1"/>
    </source>
</evidence>
<name>A0A150XHJ5_9BACT</name>
<sequence>MLKKLLSHTVLYGISPHVSKIASIFILPIITKYLTELDYGVFGTITAYQTALSVLSTIGLRVVLVNSYFKSPSQFKWLWRQVYGFLIQWSIVFAFLSAVILYFIIPPEARQNEFKIICLSVFPLVLFGPVNLIGFNFYQLRQEPIQIAIRTICSGLITVFLNLYFIAILKMGYMGWIWSTCIVSILLNLSYLFPVLITHQLTPIFNYKKGTILNSLRISLPLVPHYYSGFLLESSDKVVMDNLGVGTPSIGKYNVAYTVARVVSSLGNALGLAIGPLLNNFYKQNDYIKARNLIVTSQKLMLLLTAGLALWLKEIFMFLINNDQLAETYDVGIVLVMSYAYRPMYLGASARLMFEEKTTWMPRLTFTAGAFNVFLNLLLIPIFGFEVAAITTFISYMLMGYGFYFVRTVRELLVVNYYPIFMFLVTCLLTIGVFYARDLKVEFKLVISLFVLLCISFFYIKSKSLKNEYG</sequence>
<reference evidence="7 8" key="1">
    <citation type="submission" date="2016-01" db="EMBL/GenBank/DDBJ databases">
        <title>Genome sequencing of Roseivirga spongicola UST030701-084.</title>
        <authorList>
            <person name="Selvaratnam C."/>
            <person name="Thevarajoo S."/>
            <person name="Goh K.M."/>
            <person name="Ee R."/>
            <person name="Chan K.-G."/>
            <person name="Chong C.S."/>
        </authorList>
    </citation>
    <scope>NUCLEOTIDE SEQUENCE [LARGE SCALE GENOMIC DNA]</scope>
    <source>
        <strain evidence="7 8">UST030701-084</strain>
    </source>
</reference>
<dbReference type="RefSeq" id="WP_068217424.1">
    <property type="nucleotide sequence ID" value="NZ_CP139724.1"/>
</dbReference>
<comment type="subcellular location">
    <subcellularLocation>
        <location evidence="1">Cell membrane</location>
        <topology evidence="1">Multi-pass membrane protein</topology>
    </subcellularLocation>
</comment>
<feature type="transmembrane region" description="Helical" evidence="6">
    <location>
        <begin position="300"/>
        <end position="320"/>
    </location>
</feature>
<dbReference type="Pfam" id="PF01943">
    <property type="entry name" value="Polysacc_synt"/>
    <property type="match status" value="1"/>
</dbReference>
<evidence type="ECO:0000256" key="6">
    <source>
        <dbReference type="SAM" id="Phobius"/>
    </source>
</evidence>
<evidence type="ECO:0000256" key="4">
    <source>
        <dbReference type="ARBA" id="ARBA00022989"/>
    </source>
</evidence>
<feature type="transmembrane region" description="Helical" evidence="6">
    <location>
        <begin position="255"/>
        <end position="279"/>
    </location>
</feature>
<evidence type="ECO:0000256" key="1">
    <source>
        <dbReference type="ARBA" id="ARBA00004651"/>
    </source>
</evidence>
<keyword evidence="8" id="KW-1185">Reference proteome</keyword>
<proteinExistence type="predicted"/>
<dbReference type="InterPro" id="IPR050833">
    <property type="entry name" value="Poly_Biosynth_Transport"/>
</dbReference>
<organism evidence="7 8">
    <name type="scientific">Roseivirga spongicola</name>
    <dbReference type="NCBI Taxonomy" id="333140"/>
    <lineage>
        <taxon>Bacteria</taxon>
        <taxon>Pseudomonadati</taxon>
        <taxon>Bacteroidota</taxon>
        <taxon>Cytophagia</taxon>
        <taxon>Cytophagales</taxon>
        <taxon>Roseivirgaceae</taxon>
        <taxon>Roseivirga</taxon>
    </lineage>
</organism>
<feature type="transmembrane region" description="Helical" evidence="6">
    <location>
        <begin position="389"/>
        <end position="406"/>
    </location>
</feature>
<feature type="transmembrane region" description="Helical" evidence="6">
    <location>
        <begin position="39"/>
        <end position="62"/>
    </location>
</feature>
<dbReference type="PANTHER" id="PTHR30250:SF11">
    <property type="entry name" value="O-ANTIGEN TRANSPORTER-RELATED"/>
    <property type="match status" value="1"/>
</dbReference>
<keyword evidence="2" id="KW-1003">Cell membrane</keyword>
<feature type="transmembrane region" description="Helical" evidence="6">
    <location>
        <begin position="332"/>
        <end position="352"/>
    </location>
</feature>
<dbReference type="GO" id="GO:0005886">
    <property type="term" value="C:plasma membrane"/>
    <property type="evidence" value="ECO:0007669"/>
    <property type="project" value="UniProtKB-SubCell"/>
</dbReference>
<dbReference type="PANTHER" id="PTHR30250">
    <property type="entry name" value="PST FAMILY PREDICTED COLANIC ACID TRANSPORTER"/>
    <property type="match status" value="1"/>
</dbReference>